<accession>A0A1M6P9V7</accession>
<dbReference type="InterPro" id="IPR002523">
    <property type="entry name" value="MgTranspt_CorA/ZnTranspt_ZntB"/>
</dbReference>
<dbReference type="GO" id="GO:0050897">
    <property type="term" value="F:cobalt ion binding"/>
    <property type="evidence" value="ECO:0007669"/>
    <property type="project" value="TreeGrafter"/>
</dbReference>
<feature type="transmembrane region" description="Helical" evidence="12">
    <location>
        <begin position="317"/>
        <end position="337"/>
    </location>
</feature>
<evidence type="ECO:0000256" key="9">
    <source>
        <dbReference type="ARBA" id="ARBA00023136"/>
    </source>
</evidence>
<evidence type="ECO:0000256" key="11">
    <source>
        <dbReference type="ARBA" id="ARBA00045497"/>
    </source>
</evidence>
<evidence type="ECO:0000256" key="2">
    <source>
        <dbReference type="ARBA" id="ARBA00009765"/>
    </source>
</evidence>
<evidence type="ECO:0000256" key="6">
    <source>
        <dbReference type="ARBA" id="ARBA00022842"/>
    </source>
</evidence>
<keyword evidence="8 12" id="KW-0406">Ion transport</keyword>
<dbReference type="InterPro" id="IPR045863">
    <property type="entry name" value="CorA_TM1_TM2"/>
</dbReference>
<gene>
    <name evidence="12" type="primary">corA</name>
    <name evidence="13" type="ORF">SAMN04488028_102605</name>
</gene>
<keyword evidence="7 12" id="KW-1133">Transmembrane helix</keyword>
<evidence type="ECO:0000256" key="10">
    <source>
        <dbReference type="ARBA" id="ARBA00034269"/>
    </source>
</evidence>
<dbReference type="FunFam" id="1.20.58.340:FF:000004">
    <property type="entry name" value="Magnesium transport protein CorA"/>
    <property type="match status" value="1"/>
</dbReference>
<dbReference type="STRING" id="156994.SAMN04488028_102605"/>
<evidence type="ECO:0000256" key="7">
    <source>
        <dbReference type="ARBA" id="ARBA00022989"/>
    </source>
</evidence>
<dbReference type="SUPFAM" id="SSF144083">
    <property type="entry name" value="Magnesium transport protein CorA, transmembrane region"/>
    <property type="match status" value="1"/>
</dbReference>
<protein>
    <recommendedName>
        <fullName evidence="12">Magnesium transport protein CorA</fullName>
    </recommendedName>
</protein>
<dbReference type="Gene3D" id="1.20.58.340">
    <property type="entry name" value="Magnesium transport protein CorA, transmembrane region"/>
    <property type="match status" value="2"/>
</dbReference>
<evidence type="ECO:0000256" key="3">
    <source>
        <dbReference type="ARBA" id="ARBA00022448"/>
    </source>
</evidence>
<evidence type="ECO:0000256" key="1">
    <source>
        <dbReference type="ARBA" id="ARBA00004651"/>
    </source>
</evidence>
<comment type="subcellular location">
    <subcellularLocation>
        <location evidence="1">Cell membrane</location>
        <topology evidence="1">Multi-pass membrane protein</topology>
    </subcellularLocation>
    <subcellularLocation>
        <location evidence="12">Membrane</location>
        <topology evidence="12">Multi-pass membrane protein</topology>
    </subcellularLocation>
</comment>
<keyword evidence="14" id="KW-1185">Reference proteome</keyword>
<comment type="similarity">
    <text evidence="2 12">Belongs to the CorA metal ion transporter (MIT) (TC 1.A.35) family.</text>
</comment>
<dbReference type="Gene3D" id="3.30.460.20">
    <property type="entry name" value="CorA soluble domain-like"/>
    <property type="match status" value="1"/>
</dbReference>
<keyword evidence="3 12" id="KW-0813">Transport</keyword>
<dbReference type="SUPFAM" id="SSF143865">
    <property type="entry name" value="CorA soluble domain-like"/>
    <property type="match status" value="1"/>
</dbReference>
<dbReference type="RefSeq" id="WP_084190463.1">
    <property type="nucleotide sequence ID" value="NZ_FRAA01000002.1"/>
</dbReference>
<dbReference type="GO" id="GO:0015087">
    <property type="term" value="F:cobalt ion transmembrane transporter activity"/>
    <property type="evidence" value="ECO:0007669"/>
    <property type="project" value="UniProtKB-UniRule"/>
</dbReference>
<keyword evidence="4 12" id="KW-1003">Cell membrane</keyword>
<keyword evidence="9 12" id="KW-0472">Membrane</keyword>
<dbReference type="GO" id="GO:0015095">
    <property type="term" value="F:magnesium ion transmembrane transporter activity"/>
    <property type="evidence" value="ECO:0007669"/>
    <property type="project" value="UniProtKB-UniRule"/>
</dbReference>
<evidence type="ECO:0000313" key="14">
    <source>
        <dbReference type="Proteomes" id="UP000184474"/>
    </source>
</evidence>
<name>A0A1M6P9V7_REIAG</name>
<dbReference type="AlphaFoldDB" id="A0A1M6P9V7"/>
<dbReference type="Pfam" id="PF01544">
    <property type="entry name" value="CorA"/>
    <property type="match status" value="1"/>
</dbReference>
<dbReference type="NCBIfam" id="TIGR00383">
    <property type="entry name" value="corA"/>
    <property type="match status" value="1"/>
</dbReference>
<evidence type="ECO:0000256" key="4">
    <source>
        <dbReference type="ARBA" id="ARBA00022475"/>
    </source>
</evidence>
<keyword evidence="6 12" id="KW-0460">Magnesium</keyword>
<dbReference type="EMBL" id="FRAA01000002">
    <property type="protein sequence ID" value="SHK04642.1"/>
    <property type="molecule type" value="Genomic_DNA"/>
</dbReference>
<comment type="catalytic activity">
    <reaction evidence="10">
        <text>Mg(2+)(in) = Mg(2+)(out)</text>
        <dbReference type="Rhea" id="RHEA:29827"/>
        <dbReference type="ChEBI" id="CHEBI:18420"/>
    </reaction>
</comment>
<evidence type="ECO:0000313" key="13">
    <source>
        <dbReference type="EMBL" id="SHK04642.1"/>
    </source>
</evidence>
<dbReference type="GO" id="GO:0000287">
    <property type="term" value="F:magnesium ion binding"/>
    <property type="evidence" value="ECO:0007669"/>
    <property type="project" value="TreeGrafter"/>
</dbReference>
<dbReference type="Proteomes" id="UP000184474">
    <property type="component" value="Unassembled WGS sequence"/>
</dbReference>
<comment type="function">
    <text evidence="11">Mediates influx of magnesium ions. Alternates between open and closed states. Activated by low cytoplasmic Mg(2+) levels. Inactive when cytoplasmic Mg(2+) levels are high.</text>
</comment>
<dbReference type="GO" id="GO:0005886">
    <property type="term" value="C:plasma membrane"/>
    <property type="evidence" value="ECO:0007669"/>
    <property type="project" value="UniProtKB-SubCell"/>
</dbReference>
<proteinExistence type="inferred from homology"/>
<organism evidence="13 14">
    <name type="scientific">Reichenbachiella agariperforans</name>
    <dbReference type="NCBI Taxonomy" id="156994"/>
    <lineage>
        <taxon>Bacteria</taxon>
        <taxon>Pseudomonadati</taxon>
        <taxon>Bacteroidota</taxon>
        <taxon>Cytophagia</taxon>
        <taxon>Cytophagales</taxon>
        <taxon>Reichenbachiellaceae</taxon>
        <taxon>Reichenbachiella</taxon>
    </lineage>
</organism>
<feature type="transmembrane region" description="Helical" evidence="12">
    <location>
        <begin position="349"/>
        <end position="369"/>
    </location>
</feature>
<dbReference type="CDD" id="cd12828">
    <property type="entry name" value="TmCorA-like_1"/>
    <property type="match status" value="1"/>
</dbReference>
<dbReference type="PANTHER" id="PTHR46494">
    <property type="entry name" value="CORA FAMILY METAL ION TRANSPORTER (EUROFUNG)"/>
    <property type="match status" value="1"/>
</dbReference>
<evidence type="ECO:0000256" key="8">
    <source>
        <dbReference type="ARBA" id="ARBA00023065"/>
    </source>
</evidence>
<keyword evidence="5 12" id="KW-0812">Transmembrane</keyword>
<dbReference type="InterPro" id="IPR004488">
    <property type="entry name" value="Mg/Co-transport_prot_CorA"/>
</dbReference>
<evidence type="ECO:0000256" key="12">
    <source>
        <dbReference type="RuleBase" id="RU362010"/>
    </source>
</evidence>
<reference evidence="14" key="1">
    <citation type="submission" date="2016-11" db="EMBL/GenBank/DDBJ databases">
        <authorList>
            <person name="Varghese N."/>
            <person name="Submissions S."/>
        </authorList>
    </citation>
    <scope>NUCLEOTIDE SEQUENCE [LARGE SCALE GENOMIC DNA]</scope>
    <source>
        <strain evidence="14">DSM 26134</strain>
    </source>
</reference>
<dbReference type="PANTHER" id="PTHR46494:SF1">
    <property type="entry name" value="CORA FAMILY METAL ION TRANSPORTER (EUROFUNG)"/>
    <property type="match status" value="1"/>
</dbReference>
<dbReference type="InterPro" id="IPR045861">
    <property type="entry name" value="CorA_cytoplasmic_dom"/>
</dbReference>
<sequence>MKDFDITRPDKLLFTGLKTLVSLPLTLYTDQKTKAKETGKVAFIGKKKVEEVTVQLYQYDAKMVDKRDVEGSMDYAAAFSNQKVSWVNVYGLHDVDIIEKIGKNLKLDRITQRQILDTTLRPKVDEYDTYLFFSIKSILKDGEESLKVEQLSFVLGRDYVVSFQEEEGDHFDHIRNKIVEKLGLIRTRKADFLVCQLLDAILDNYYETIEWINTKVERLEKRVFDNPTQDIIVEMEHLKQLSQTIKKSLTPFKDALRAISSRESVFIAKSTHKYYMDLMSSCEGAIEEISSTVNSLDSLSNIYFSSLSQKMNETMKVLTTVATIFIPLTFIAGVYGMNFEYMPELKFRYGYQAVWGVMGLTFVGMFIYFKRKNWL</sequence>
<evidence type="ECO:0000256" key="5">
    <source>
        <dbReference type="ARBA" id="ARBA00022692"/>
    </source>
</evidence>